<comment type="caution">
    <text evidence="4">The sequence shown here is derived from an EMBL/GenBank/DDBJ whole genome shotgun (WGS) entry which is preliminary data.</text>
</comment>
<dbReference type="AlphaFoldDB" id="A0AAV5KLL0"/>
<keyword evidence="5" id="KW-1185">Reference proteome</keyword>
<evidence type="ECO:0000256" key="1">
    <source>
        <dbReference type="ARBA" id="ARBA00007945"/>
    </source>
</evidence>
<proteinExistence type="inferred from homology"/>
<dbReference type="InterPro" id="IPR007726">
    <property type="entry name" value="SS18_N"/>
</dbReference>
<name>A0AAV5KLL0_9ROSI</name>
<feature type="domain" description="SS18 N-terminal" evidence="3">
    <location>
        <begin position="17"/>
        <end position="71"/>
    </location>
</feature>
<dbReference type="EMBL" id="BPVZ01000069">
    <property type="protein sequence ID" value="GKV25518.1"/>
    <property type="molecule type" value="Genomic_DNA"/>
</dbReference>
<sequence length="204" mass="22870">MQQQQQPSQPEVINLANVTTEQIQKCLDENKQLIMAILEQHSQGKYLESAPYQTRLQNNLLYLSRVADAKPQDPATSSKTSPQSAAPQQELFGQPLQAVLAQPSLLPPNLVFQLTDQPQQQQQQQQQKQKQLQPPYLQQQQLNHGQMSTRQGSTSNMYQAMQTGLGNNFMSMTGNMQDGLGTGDSRGKSAYGHNNEDTQNMRLM</sequence>
<evidence type="ECO:0000313" key="5">
    <source>
        <dbReference type="Proteomes" id="UP001054252"/>
    </source>
</evidence>
<comment type="similarity">
    <text evidence="1">Belongs to the SS18 family.</text>
</comment>
<protein>
    <recommendedName>
        <fullName evidence="3">SS18 N-terminal domain-containing protein</fullName>
    </recommendedName>
</protein>
<gene>
    <name evidence="4" type="ORF">SLEP1_g34949</name>
</gene>
<evidence type="ECO:0000259" key="3">
    <source>
        <dbReference type="Pfam" id="PF05030"/>
    </source>
</evidence>
<reference evidence="4 5" key="1">
    <citation type="journal article" date="2021" name="Commun. Biol.">
        <title>The genome of Shorea leprosula (Dipterocarpaceae) highlights the ecological relevance of drought in aseasonal tropical rainforests.</title>
        <authorList>
            <person name="Ng K.K.S."/>
            <person name="Kobayashi M.J."/>
            <person name="Fawcett J.A."/>
            <person name="Hatakeyama M."/>
            <person name="Paape T."/>
            <person name="Ng C.H."/>
            <person name="Ang C.C."/>
            <person name="Tnah L.H."/>
            <person name="Lee C.T."/>
            <person name="Nishiyama T."/>
            <person name="Sese J."/>
            <person name="O'Brien M.J."/>
            <person name="Copetti D."/>
            <person name="Mohd Noor M.I."/>
            <person name="Ong R.C."/>
            <person name="Putra M."/>
            <person name="Sireger I.Z."/>
            <person name="Indrioko S."/>
            <person name="Kosugi Y."/>
            <person name="Izuno A."/>
            <person name="Isagi Y."/>
            <person name="Lee S.L."/>
            <person name="Shimizu K.K."/>
        </authorList>
    </citation>
    <scope>NUCLEOTIDE SEQUENCE [LARGE SCALE GENOMIC DNA]</scope>
    <source>
        <strain evidence="4">214</strain>
    </source>
</reference>
<feature type="region of interest" description="Disordered" evidence="2">
    <location>
        <begin position="175"/>
        <end position="204"/>
    </location>
</feature>
<dbReference type="Pfam" id="PF05030">
    <property type="entry name" value="SSXT"/>
    <property type="match status" value="1"/>
</dbReference>
<organism evidence="4 5">
    <name type="scientific">Rubroshorea leprosula</name>
    <dbReference type="NCBI Taxonomy" id="152421"/>
    <lineage>
        <taxon>Eukaryota</taxon>
        <taxon>Viridiplantae</taxon>
        <taxon>Streptophyta</taxon>
        <taxon>Embryophyta</taxon>
        <taxon>Tracheophyta</taxon>
        <taxon>Spermatophyta</taxon>
        <taxon>Magnoliopsida</taxon>
        <taxon>eudicotyledons</taxon>
        <taxon>Gunneridae</taxon>
        <taxon>Pentapetalae</taxon>
        <taxon>rosids</taxon>
        <taxon>malvids</taxon>
        <taxon>Malvales</taxon>
        <taxon>Dipterocarpaceae</taxon>
        <taxon>Rubroshorea</taxon>
    </lineage>
</organism>
<dbReference type="Proteomes" id="UP001054252">
    <property type="component" value="Unassembled WGS sequence"/>
</dbReference>
<evidence type="ECO:0000256" key="2">
    <source>
        <dbReference type="SAM" id="MobiDB-lite"/>
    </source>
</evidence>
<feature type="compositionally biased region" description="Low complexity" evidence="2">
    <location>
        <begin position="117"/>
        <end position="142"/>
    </location>
</feature>
<accession>A0AAV5KLL0</accession>
<evidence type="ECO:0000313" key="4">
    <source>
        <dbReference type="EMBL" id="GKV25518.1"/>
    </source>
</evidence>
<feature type="region of interest" description="Disordered" evidence="2">
    <location>
        <begin position="115"/>
        <end position="151"/>
    </location>
</feature>